<accession>A0A8H6FC19</accession>
<dbReference type="PANTHER" id="PTHR42085:SF2">
    <property type="entry name" value="F-BOX DOMAIN-CONTAINING PROTEIN"/>
    <property type="match status" value="1"/>
</dbReference>
<reference evidence="1 2" key="1">
    <citation type="journal article" date="2020" name="Genomics">
        <title>Complete, high-quality genomes from long-read metagenomic sequencing of two wolf lichen thalli reveals enigmatic genome architecture.</title>
        <authorList>
            <person name="McKenzie S.K."/>
            <person name="Walston R.F."/>
            <person name="Allen J.L."/>
        </authorList>
    </citation>
    <scope>NUCLEOTIDE SEQUENCE [LARGE SCALE GENOMIC DNA]</scope>
    <source>
        <strain evidence="1">WasteWater1</strain>
    </source>
</reference>
<comment type="caution">
    <text evidence="1">The sequence shown here is derived from an EMBL/GenBank/DDBJ whole genome shotgun (WGS) entry which is preliminary data.</text>
</comment>
<dbReference type="AlphaFoldDB" id="A0A8H6FC19"/>
<gene>
    <name evidence="1" type="ORF">HO133_001375</name>
</gene>
<evidence type="ECO:0000313" key="2">
    <source>
        <dbReference type="Proteomes" id="UP000593566"/>
    </source>
</evidence>
<dbReference type="InterPro" id="IPR038883">
    <property type="entry name" value="AN11006-like"/>
</dbReference>
<sequence length="407" mass="47607">MSFFSCLHRHFIEITERFNTDEEPRHHPDQEGFRPTEREWRARRIAELEKWKRPEQMPISAETVFLGWFRSMKPNCYFRKTREPETIDDAWNGLSLKKREHYLAKAKKNEIYNTAKLAKFNKHCPLSPSVVDLSLTWASLSEREIQDWLLIGPRHAALQKWKRYRFDHPRACGGRETPVPETPFRIMDLPFELRRGIFSLVLSQSYPVLQFPSDGSADTLTGPVDVRLFAASRQVFAEAVRIFYEENTFSIDTKPSRYYKDIPLFVRQSTGNEVPRPTDLIKRVNVNVTLTLTDRTETDDFLFLWKKFCEFLRTCRNLRKVVVTARRAQSFQEAIDRAIDRKIDKLIEMLMNIRSAHEAVFSDITISEESVQEPSCWHKRRITGIIVRSGSGKGAAMAATETQWRTA</sequence>
<keyword evidence="2" id="KW-1185">Reference proteome</keyword>
<dbReference type="EMBL" id="JACCJB010000012">
    <property type="protein sequence ID" value="KAF6222289.1"/>
    <property type="molecule type" value="Genomic_DNA"/>
</dbReference>
<protein>
    <submittedName>
        <fullName evidence="1">Uncharacterized protein</fullName>
    </submittedName>
</protein>
<dbReference type="RefSeq" id="XP_037151724.1">
    <property type="nucleotide sequence ID" value="XM_037292305.1"/>
</dbReference>
<evidence type="ECO:0000313" key="1">
    <source>
        <dbReference type="EMBL" id="KAF6222289.1"/>
    </source>
</evidence>
<dbReference type="PANTHER" id="PTHR42085">
    <property type="entry name" value="F-BOX DOMAIN-CONTAINING PROTEIN"/>
    <property type="match status" value="1"/>
</dbReference>
<dbReference type="GeneID" id="59329791"/>
<name>A0A8H6FC19_9LECA</name>
<dbReference type="Proteomes" id="UP000593566">
    <property type="component" value="Unassembled WGS sequence"/>
</dbReference>
<proteinExistence type="predicted"/>
<organism evidence="1 2">
    <name type="scientific">Letharia lupina</name>
    <dbReference type="NCBI Taxonomy" id="560253"/>
    <lineage>
        <taxon>Eukaryota</taxon>
        <taxon>Fungi</taxon>
        <taxon>Dikarya</taxon>
        <taxon>Ascomycota</taxon>
        <taxon>Pezizomycotina</taxon>
        <taxon>Lecanoromycetes</taxon>
        <taxon>OSLEUM clade</taxon>
        <taxon>Lecanoromycetidae</taxon>
        <taxon>Lecanorales</taxon>
        <taxon>Lecanorineae</taxon>
        <taxon>Parmeliaceae</taxon>
        <taxon>Letharia</taxon>
    </lineage>
</organism>